<evidence type="ECO:0000313" key="2">
    <source>
        <dbReference type="EMBL" id="GEZ40501.1"/>
    </source>
</evidence>
<reference evidence="2" key="1">
    <citation type="journal article" date="2019" name="Sci. Rep.">
        <title>Draft genome of Tanacetum cinerariifolium, the natural source of mosquito coil.</title>
        <authorList>
            <person name="Yamashiro T."/>
            <person name="Shiraishi A."/>
            <person name="Satake H."/>
            <person name="Nakayama K."/>
        </authorList>
    </citation>
    <scope>NUCLEOTIDE SEQUENCE</scope>
</reference>
<sequence length="92" mass="10609">MDFDSNDGDNEDHREVNHHGDDDPYENVGDIKDPSYVDNDHHHRAGDHEADDDHQHGKEEHGDNRDLDVFSSEESHVGINSNESRDFNMEKN</sequence>
<proteinExistence type="predicted"/>
<dbReference type="AlphaFoldDB" id="A0A699IAT4"/>
<feature type="compositionally biased region" description="Acidic residues" evidence="1">
    <location>
        <begin position="1"/>
        <end position="10"/>
    </location>
</feature>
<evidence type="ECO:0000256" key="1">
    <source>
        <dbReference type="SAM" id="MobiDB-lite"/>
    </source>
</evidence>
<feature type="compositionally biased region" description="Basic and acidic residues" evidence="1">
    <location>
        <begin position="11"/>
        <end position="22"/>
    </location>
</feature>
<dbReference type="EMBL" id="BKCJ010274917">
    <property type="protein sequence ID" value="GEZ40501.1"/>
    <property type="molecule type" value="Genomic_DNA"/>
</dbReference>
<organism evidence="2">
    <name type="scientific">Tanacetum cinerariifolium</name>
    <name type="common">Dalmatian daisy</name>
    <name type="synonym">Chrysanthemum cinerariifolium</name>
    <dbReference type="NCBI Taxonomy" id="118510"/>
    <lineage>
        <taxon>Eukaryota</taxon>
        <taxon>Viridiplantae</taxon>
        <taxon>Streptophyta</taxon>
        <taxon>Embryophyta</taxon>
        <taxon>Tracheophyta</taxon>
        <taxon>Spermatophyta</taxon>
        <taxon>Magnoliopsida</taxon>
        <taxon>eudicotyledons</taxon>
        <taxon>Gunneridae</taxon>
        <taxon>Pentapetalae</taxon>
        <taxon>asterids</taxon>
        <taxon>campanulids</taxon>
        <taxon>Asterales</taxon>
        <taxon>Asteraceae</taxon>
        <taxon>Asteroideae</taxon>
        <taxon>Anthemideae</taxon>
        <taxon>Anthemidinae</taxon>
        <taxon>Tanacetum</taxon>
    </lineage>
</organism>
<accession>A0A699IAT4</accession>
<gene>
    <name evidence="2" type="ORF">Tci_512474</name>
</gene>
<name>A0A699IAT4_TANCI</name>
<feature type="compositionally biased region" description="Basic and acidic residues" evidence="1">
    <location>
        <begin position="29"/>
        <end position="76"/>
    </location>
</feature>
<feature type="compositionally biased region" description="Basic and acidic residues" evidence="1">
    <location>
        <begin position="83"/>
        <end position="92"/>
    </location>
</feature>
<feature type="region of interest" description="Disordered" evidence="1">
    <location>
        <begin position="1"/>
        <end position="92"/>
    </location>
</feature>
<comment type="caution">
    <text evidence="2">The sequence shown here is derived from an EMBL/GenBank/DDBJ whole genome shotgun (WGS) entry which is preliminary data.</text>
</comment>
<protein>
    <submittedName>
        <fullName evidence="2">Uncharacterized protein</fullName>
    </submittedName>
</protein>
<feature type="non-terminal residue" evidence="2">
    <location>
        <position position="92"/>
    </location>
</feature>